<evidence type="ECO:0000313" key="3">
    <source>
        <dbReference type="EMBL" id="CAI9765057.1"/>
    </source>
</evidence>
<dbReference type="GO" id="GO:0003723">
    <property type="term" value="F:RNA binding"/>
    <property type="evidence" value="ECO:0007669"/>
    <property type="project" value="InterPro"/>
</dbReference>
<dbReference type="EMBL" id="OU503042">
    <property type="protein sequence ID" value="CAI9765057.1"/>
    <property type="molecule type" value="Genomic_DNA"/>
</dbReference>
<evidence type="ECO:0000256" key="1">
    <source>
        <dbReference type="SAM" id="MobiDB-lite"/>
    </source>
</evidence>
<feature type="compositionally biased region" description="Basic and acidic residues" evidence="1">
    <location>
        <begin position="334"/>
        <end position="343"/>
    </location>
</feature>
<dbReference type="GO" id="GO:0005634">
    <property type="term" value="C:nucleus"/>
    <property type="evidence" value="ECO:0007669"/>
    <property type="project" value="TreeGrafter"/>
</dbReference>
<feature type="domain" description="FMR1-interacting protein 1 conserved" evidence="2">
    <location>
        <begin position="306"/>
        <end position="344"/>
    </location>
</feature>
<evidence type="ECO:0000259" key="2">
    <source>
        <dbReference type="Pfam" id="PF10453"/>
    </source>
</evidence>
<dbReference type="AlphaFoldDB" id="A0AAD2DS43"/>
<dbReference type="PANTHER" id="PTHR13309">
    <property type="entry name" value="NUCLEAR FRAGILE X MENTAL RETARDATION PROTEIN INTERACTING PROTEIN 1"/>
    <property type="match status" value="1"/>
</dbReference>
<dbReference type="GO" id="GO:0000492">
    <property type="term" value="P:box C/D snoRNP assembly"/>
    <property type="evidence" value="ECO:0007669"/>
    <property type="project" value="TreeGrafter"/>
</dbReference>
<feature type="region of interest" description="Disordered" evidence="1">
    <location>
        <begin position="323"/>
        <end position="343"/>
    </location>
</feature>
<feature type="region of interest" description="Disordered" evidence="1">
    <location>
        <begin position="1"/>
        <end position="39"/>
    </location>
</feature>
<dbReference type="Pfam" id="PF10453">
    <property type="entry name" value="NUFIP1"/>
    <property type="match status" value="1"/>
</dbReference>
<feature type="compositionally biased region" description="Polar residues" evidence="1">
    <location>
        <begin position="1"/>
        <end position="29"/>
    </location>
</feature>
<sequence>MRPHFNSNPYHSNQLQSNGTAPPENQQVMANPGSFAPNPLQIQHQLQMGMGMLNPGIPLPFTNLNTGFAPSQFFPFPQGPLQNPNLNLIALNQMNSNNNPSQALGSLLAQNAMNQPQFLPNGQLNLLNSMQNINQLLQMQVQMQMQMPGCGPVVSQNPNLVANGQAGLLNANGVVQQSVNGNNTSQYMPPNVTMQHSNSPLGKTSGFPQPEWNQNSFSPGSSKPQSNLGKVNGVNKMRNGWRKSHDKSFTGNTKFDALQRGFPNMQVHRKQNTIANFKFDNENRRKGHENVNLTHSDSNKLIQVSEKRTLSLNYTEQEIQQWREERRKNHPSKTKIEKKLKEDQTDPMAVDAVAKIRRQQLKEVLAKQAELGCEVAEIPSCYLSDSEQQADGRGENKRAFNKRERFQKGFNKQGRFHQNDRFSKRQRPVNHDSANLHGQKNHFTKRQRVANDGSMNQCTTNKKEPSLLEKLLSSDIRRDKRHLLQAFRFMVMNSFFQEWPEKPLKFPVVIVKEPGDESKIAEEEYAQIVEHCNEDADDCSKNEADVIGCL</sequence>
<dbReference type="Proteomes" id="UP000834106">
    <property type="component" value="Chromosome 7"/>
</dbReference>
<accession>A0AAD2DS43</accession>
<protein>
    <recommendedName>
        <fullName evidence="2">FMR1-interacting protein 1 conserved domain-containing protein</fullName>
    </recommendedName>
</protein>
<keyword evidence="4" id="KW-1185">Reference proteome</keyword>
<feature type="compositionally biased region" description="Polar residues" evidence="1">
    <location>
        <begin position="211"/>
        <end position="229"/>
    </location>
</feature>
<organism evidence="3 4">
    <name type="scientific">Fraxinus pennsylvanica</name>
    <dbReference type="NCBI Taxonomy" id="56036"/>
    <lineage>
        <taxon>Eukaryota</taxon>
        <taxon>Viridiplantae</taxon>
        <taxon>Streptophyta</taxon>
        <taxon>Embryophyta</taxon>
        <taxon>Tracheophyta</taxon>
        <taxon>Spermatophyta</taxon>
        <taxon>Magnoliopsida</taxon>
        <taxon>eudicotyledons</taxon>
        <taxon>Gunneridae</taxon>
        <taxon>Pentapetalae</taxon>
        <taxon>asterids</taxon>
        <taxon>lamiids</taxon>
        <taxon>Lamiales</taxon>
        <taxon>Oleaceae</taxon>
        <taxon>Oleeae</taxon>
        <taxon>Fraxinus</taxon>
    </lineage>
</organism>
<gene>
    <name evidence="3" type="ORF">FPE_LOCUS12487</name>
</gene>
<dbReference type="InterPro" id="IPR039136">
    <property type="entry name" value="NUFIP1-like"/>
</dbReference>
<reference evidence="3" key="1">
    <citation type="submission" date="2023-05" db="EMBL/GenBank/DDBJ databases">
        <authorList>
            <person name="Huff M."/>
        </authorList>
    </citation>
    <scope>NUCLEOTIDE SEQUENCE</scope>
</reference>
<dbReference type="InterPro" id="IPR019496">
    <property type="entry name" value="NUFIP1_cons_dom"/>
</dbReference>
<feature type="region of interest" description="Disordered" evidence="1">
    <location>
        <begin position="202"/>
        <end position="250"/>
    </location>
</feature>
<name>A0AAD2DS43_9LAMI</name>
<proteinExistence type="predicted"/>
<dbReference type="PANTHER" id="PTHR13309:SF0">
    <property type="entry name" value="FMR1-INTERACTING PROTEIN NUFIP1"/>
    <property type="match status" value="1"/>
</dbReference>
<evidence type="ECO:0000313" key="4">
    <source>
        <dbReference type="Proteomes" id="UP000834106"/>
    </source>
</evidence>